<dbReference type="Pfam" id="PF13302">
    <property type="entry name" value="Acetyltransf_3"/>
    <property type="match status" value="1"/>
</dbReference>
<dbReference type="PANTHER" id="PTHR43792">
    <property type="entry name" value="GNAT FAMILY, PUTATIVE (AFU_ORTHOLOGUE AFUA_3G00765)-RELATED-RELATED"/>
    <property type="match status" value="1"/>
</dbReference>
<dbReference type="SUPFAM" id="SSF55729">
    <property type="entry name" value="Acyl-CoA N-acyltransferases (Nat)"/>
    <property type="match status" value="1"/>
</dbReference>
<proteinExistence type="predicted"/>
<dbReference type="RefSeq" id="WP_043156462.1">
    <property type="nucleotide sequence ID" value="NZ_JACGDG010000042.1"/>
</dbReference>
<protein>
    <submittedName>
        <fullName evidence="2">GNAT family N-acetyltransferase</fullName>
    </submittedName>
</protein>
<dbReference type="EMBL" id="JACGDG010000042">
    <property type="protein sequence ID" value="MBA6119295.1"/>
    <property type="molecule type" value="Genomic_DNA"/>
</dbReference>
<dbReference type="Proteomes" id="UP000553948">
    <property type="component" value="Unassembled WGS sequence"/>
</dbReference>
<evidence type="ECO:0000259" key="1">
    <source>
        <dbReference type="PROSITE" id="PS51186"/>
    </source>
</evidence>
<accession>A0A7W2L6I6</accession>
<name>A0A7W2L6I6_PSEPU</name>
<dbReference type="InterPro" id="IPR051531">
    <property type="entry name" value="N-acetyltransferase"/>
</dbReference>
<organism evidence="2 3">
    <name type="scientific">Pseudomonas putida</name>
    <name type="common">Arthrobacter siderocapsulatus</name>
    <dbReference type="NCBI Taxonomy" id="303"/>
    <lineage>
        <taxon>Bacteria</taxon>
        <taxon>Pseudomonadati</taxon>
        <taxon>Pseudomonadota</taxon>
        <taxon>Gammaproteobacteria</taxon>
        <taxon>Pseudomonadales</taxon>
        <taxon>Pseudomonadaceae</taxon>
        <taxon>Pseudomonas</taxon>
    </lineage>
</organism>
<dbReference type="GO" id="GO:0016747">
    <property type="term" value="F:acyltransferase activity, transferring groups other than amino-acyl groups"/>
    <property type="evidence" value="ECO:0007669"/>
    <property type="project" value="InterPro"/>
</dbReference>
<comment type="caution">
    <text evidence="2">The sequence shown here is derived from an EMBL/GenBank/DDBJ whole genome shotgun (WGS) entry which is preliminary data.</text>
</comment>
<dbReference type="InterPro" id="IPR000182">
    <property type="entry name" value="GNAT_dom"/>
</dbReference>
<sequence>MRGIKPLPTFGTERLLVRPRAMVDFKACLTMDRDPEVTRYILGPWNDPQKHEAFLKERIETSFGDGLGYWSIFLKQQSDQFLGWILLIPCDGVGPGIEIGWRLNRSAWGKGYATEAASPIVEHAFRTLGADRIVADIEAENIPSTRVAEKIGMRFIEDSEHEGTHFKRYAMTKDDVRTA</sequence>
<dbReference type="PROSITE" id="PS51186">
    <property type="entry name" value="GNAT"/>
    <property type="match status" value="1"/>
</dbReference>
<dbReference type="PANTHER" id="PTHR43792:SF1">
    <property type="entry name" value="N-ACETYLTRANSFERASE DOMAIN-CONTAINING PROTEIN"/>
    <property type="match status" value="1"/>
</dbReference>
<feature type="domain" description="N-acetyltransferase" evidence="1">
    <location>
        <begin position="15"/>
        <end position="176"/>
    </location>
</feature>
<evidence type="ECO:0000313" key="3">
    <source>
        <dbReference type="Proteomes" id="UP000553948"/>
    </source>
</evidence>
<dbReference type="Gene3D" id="3.40.630.30">
    <property type="match status" value="1"/>
</dbReference>
<dbReference type="InterPro" id="IPR016181">
    <property type="entry name" value="Acyl_CoA_acyltransferase"/>
</dbReference>
<gene>
    <name evidence="2" type="ORF">H4C47_26705</name>
</gene>
<evidence type="ECO:0000313" key="2">
    <source>
        <dbReference type="EMBL" id="MBA6119295.1"/>
    </source>
</evidence>
<keyword evidence="2" id="KW-0808">Transferase</keyword>
<dbReference type="AlphaFoldDB" id="A0A7W2L6I6"/>
<reference evidence="2 3" key="1">
    <citation type="submission" date="2020-07" db="EMBL/GenBank/DDBJ databases">
        <title>Diversity of carbapenemase encoding genes among Pseudomonas putida group clinical isolates in a tertiary Brazilian hospital.</title>
        <authorList>
            <person name="Alberto-Lei F."/>
            <person name="Nodari C.S."/>
            <person name="Streling A.P."/>
            <person name="Paulino J.T."/>
            <person name="Bessa-Neto F.O."/>
            <person name="Cayo R."/>
            <person name="Gales A.C."/>
        </authorList>
    </citation>
    <scope>NUCLEOTIDE SEQUENCE [LARGE SCALE GENOMIC DNA]</scope>
    <source>
        <strain evidence="2 3">12464</strain>
    </source>
</reference>